<protein>
    <submittedName>
        <fullName evidence="7">Alpha-xylosidase</fullName>
        <ecNumber evidence="7">3.2.1.177</ecNumber>
    </submittedName>
</protein>
<reference evidence="7 8" key="1">
    <citation type="submission" date="2015-09" db="EMBL/GenBank/DDBJ databases">
        <authorList>
            <consortium name="Pathogen Informatics"/>
        </authorList>
    </citation>
    <scope>NUCLEOTIDE SEQUENCE [LARGE SCALE GENOMIC DNA]</scope>
    <source>
        <strain evidence="7 8">2789STDY5834876</strain>
    </source>
</reference>
<evidence type="ECO:0000256" key="1">
    <source>
        <dbReference type="ARBA" id="ARBA00007806"/>
    </source>
</evidence>
<accession>A0A174DEL9</accession>
<dbReference type="GO" id="GO:0030246">
    <property type="term" value="F:carbohydrate binding"/>
    <property type="evidence" value="ECO:0007669"/>
    <property type="project" value="InterPro"/>
</dbReference>
<dbReference type="InterPro" id="IPR000257">
    <property type="entry name" value="Uroporphyrinogen_deCOase"/>
</dbReference>
<dbReference type="InterPro" id="IPR038071">
    <property type="entry name" value="UROD/MetE-like_sf"/>
</dbReference>
<dbReference type="EMBL" id="CYZU01000011">
    <property type="protein sequence ID" value="CUO22366.1"/>
    <property type="molecule type" value="Genomic_DNA"/>
</dbReference>
<dbReference type="SUPFAM" id="SSF51011">
    <property type="entry name" value="Glycosyl hydrolase domain"/>
    <property type="match status" value="1"/>
</dbReference>
<dbReference type="RefSeq" id="WP_055152492.1">
    <property type="nucleotide sequence ID" value="NZ_CYZU01000011.1"/>
</dbReference>
<dbReference type="Pfam" id="PF21365">
    <property type="entry name" value="Glyco_hydro_31_3rd"/>
    <property type="match status" value="1"/>
</dbReference>
<evidence type="ECO:0000259" key="5">
    <source>
        <dbReference type="Pfam" id="PF13802"/>
    </source>
</evidence>
<dbReference type="Gene3D" id="3.20.20.80">
    <property type="entry name" value="Glycosidases"/>
    <property type="match status" value="1"/>
</dbReference>
<feature type="domain" description="Uroporphyrinogen decarboxylase (URO-D)" evidence="4">
    <location>
        <begin position="841"/>
        <end position="1094"/>
    </location>
</feature>
<dbReference type="CDD" id="cd06593">
    <property type="entry name" value="GH31_xylosidase_YicI"/>
    <property type="match status" value="1"/>
</dbReference>
<comment type="similarity">
    <text evidence="1 2">Belongs to the glycosyl hydrolase 31 family.</text>
</comment>
<sequence>MEKRYKEYQHHFPAVLKGVETEGGNFRIKALDNFGESINLCLCAFQSGIIRVRIARGEFTPVKYPVVRREFLQEASVKTAETEEMYCITTEEYRIEIKKSPFSFRICHADGRIACRESQNDVDSVGDGYNQIPPAGYSMDGDELKGMNLGFLLHYDESIYGLGEHFTQFDKRGQTVSMRNFDTLGCRDETAYKNIPFYMSSYGYGLFVHHHGIFDFHIGSESAATLSAHIPDSSLEYYLIVRPSPKEILSAFVNLTGPAVLPPKWSFGLWYSTGFKGNSEKNVEEDAKRFRLEKIPCDVMHFDCYWLREDKWCDFVWDEAQYPNRSAMIAGLKENGYKISLWINPYVTITTEMYQEGKEKGYFAKNKEGEPYEADLWHGLLSPCVLLDFTNKDASAWFKAKLKTVLKEGVDVLKTDFGEDIPYDALFSNGMTGKELRNVYSRLYNQAVFEVSQECKGAGNALVWARSGCAGMQQFPVCWSGDPHSSYEGMAATLRAGLSMAMSGVLFWSHDMGGFYGDVTKEIFIRWSQFGLFTSHSRLHGTTTRQPWAYDEETTDILRQFISLRYRLMPYIWKTASECAGSGLPFIRPMVLEYPEDRNVRGMYDQYFFGKDILVAPVFGGRDAVRQVYLPEGAWVEMLGDKRTYTGGKWYSFTCPLDYMPVFARKEAVIETEAVKMYVEDERCYCSHPAGVHSNGICPFKVAYGEGQMLRDHHFSGSDAVQRGARHGLNSNRKMTSKERMLCAIEGGIPDRLPVTVHQWQPYHLKTYMNGMSDIEANKACGLDASINVFSVSGEESDTWKVSSTREQREGFYVKHYTIETPDGILTTSEGISPMTSWVMEHLIKKEEDIHLLRKYRPVPKLDRKLAVQTYDALGEDGILRTFIWGKQGGCWQDACELYGVENLILMTYDDPEWVHELLQILLEQKLAYIEENLPGMPFDLVETGGGASSNTVISPDIHEEFCLPYDIKMHDALKKHGFRSVYHTCGGMTRIADLIAKNHCSVSETLSPVAVGGDIGNRADEQKVYNALHPFVGLIGGMDQFHILETGTKKEIETEVRRLYESFGLDGGYILSACDHFFEVPPQNLRYFSDAAKHIFY</sequence>
<name>A0A174DEL9_9FIRM</name>
<gene>
    <name evidence="7" type="primary">yicI_1</name>
    <name evidence="7" type="ORF">ERS852491_01612</name>
</gene>
<dbReference type="Gene3D" id="2.60.40.1760">
    <property type="entry name" value="glycosyl hydrolase (family 31)"/>
    <property type="match status" value="1"/>
</dbReference>
<dbReference type="GO" id="GO:0061634">
    <property type="term" value="F:alpha-D-xyloside xylohydrolase"/>
    <property type="evidence" value="ECO:0007669"/>
    <property type="project" value="UniProtKB-EC"/>
</dbReference>
<dbReference type="EC" id="3.2.1.177" evidence="7"/>
<proteinExistence type="inferred from homology"/>
<dbReference type="InterPro" id="IPR000322">
    <property type="entry name" value="Glyco_hydro_31_TIM"/>
</dbReference>
<feature type="domain" description="Glycosyl hydrolase family 31 C-terminal" evidence="6">
    <location>
        <begin position="583"/>
        <end position="670"/>
    </location>
</feature>
<dbReference type="AlphaFoldDB" id="A0A174DEL9"/>
<feature type="domain" description="Glycoside hydrolase family 31 TIM barrel" evidence="3">
    <location>
        <begin position="260"/>
        <end position="574"/>
    </location>
</feature>
<feature type="domain" description="Glycoside hydrolase family 31 N-terminal" evidence="5">
    <location>
        <begin position="40"/>
        <end position="210"/>
    </location>
</feature>
<dbReference type="InterPro" id="IPR013780">
    <property type="entry name" value="Glyco_hydro_b"/>
</dbReference>
<dbReference type="Pfam" id="PF01208">
    <property type="entry name" value="URO-D"/>
    <property type="match status" value="1"/>
</dbReference>
<organism evidence="7 8">
    <name type="scientific">Faecalicatena contorta</name>
    <dbReference type="NCBI Taxonomy" id="39482"/>
    <lineage>
        <taxon>Bacteria</taxon>
        <taxon>Bacillati</taxon>
        <taxon>Bacillota</taxon>
        <taxon>Clostridia</taxon>
        <taxon>Lachnospirales</taxon>
        <taxon>Lachnospiraceae</taxon>
        <taxon>Faecalicatena</taxon>
    </lineage>
</organism>
<dbReference type="InterPro" id="IPR048395">
    <property type="entry name" value="Glyco_hydro_31_C"/>
</dbReference>
<dbReference type="InterPro" id="IPR025887">
    <property type="entry name" value="Glyco_hydro_31_N_dom"/>
</dbReference>
<dbReference type="GO" id="GO:0004853">
    <property type="term" value="F:uroporphyrinogen decarboxylase activity"/>
    <property type="evidence" value="ECO:0007669"/>
    <property type="project" value="InterPro"/>
</dbReference>
<keyword evidence="2 7" id="KW-0326">Glycosidase</keyword>
<dbReference type="InterPro" id="IPR011013">
    <property type="entry name" value="Gal_mutarotase_sf_dom"/>
</dbReference>
<dbReference type="GO" id="GO:0006779">
    <property type="term" value="P:porphyrin-containing compound biosynthetic process"/>
    <property type="evidence" value="ECO:0007669"/>
    <property type="project" value="InterPro"/>
</dbReference>
<dbReference type="OrthoDB" id="176168at2"/>
<dbReference type="PANTHER" id="PTHR43863">
    <property type="entry name" value="HYDROLASE, PUTATIVE (AFU_ORTHOLOGUE AFUA_1G03140)-RELATED"/>
    <property type="match status" value="1"/>
</dbReference>
<dbReference type="SUPFAM" id="SSF51445">
    <property type="entry name" value="(Trans)glycosidases"/>
    <property type="match status" value="1"/>
</dbReference>
<dbReference type="Gene3D" id="2.60.40.1180">
    <property type="entry name" value="Golgi alpha-mannosidase II"/>
    <property type="match status" value="1"/>
</dbReference>
<evidence type="ECO:0000256" key="2">
    <source>
        <dbReference type="RuleBase" id="RU361185"/>
    </source>
</evidence>
<dbReference type="InterPro" id="IPR017853">
    <property type="entry name" value="GH"/>
</dbReference>
<keyword evidence="2 7" id="KW-0378">Hydrolase</keyword>
<dbReference type="Proteomes" id="UP000095544">
    <property type="component" value="Unassembled WGS sequence"/>
</dbReference>
<dbReference type="InterPro" id="IPR051816">
    <property type="entry name" value="Glycosyl_Hydrolase_31"/>
</dbReference>
<evidence type="ECO:0000313" key="7">
    <source>
        <dbReference type="EMBL" id="CUO22366.1"/>
    </source>
</evidence>
<dbReference type="CDD" id="cd14752">
    <property type="entry name" value="GH31_N"/>
    <property type="match status" value="1"/>
</dbReference>
<dbReference type="Gene3D" id="3.20.20.210">
    <property type="match status" value="1"/>
</dbReference>
<evidence type="ECO:0000259" key="4">
    <source>
        <dbReference type="Pfam" id="PF01208"/>
    </source>
</evidence>
<evidence type="ECO:0000259" key="6">
    <source>
        <dbReference type="Pfam" id="PF21365"/>
    </source>
</evidence>
<dbReference type="Pfam" id="PF01055">
    <property type="entry name" value="Glyco_hydro_31_2nd"/>
    <property type="match status" value="1"/>
</dbReference>
<dbReference type="SUPFAM" id="SSF51726">
    <property type="entry name" value="UROD/MetE-like"/>
    <property type="match status" value="1"/>
</dbReference>
<dbReference type="PANTHER" id="PTHR43863:SF2">
    <property type="entry name" value="MALTASE-GLUCOAMYLASE"/>
    <property type="match status" value="1"/>
</dbReference>
<dbReference type="NCBIfam" id="NF007940">
    <property type="entry name" value="PRK10658.1"/>
    <property type="match status" value="1"/>
</dbReference>
<dbReference type="STRING" id="39482.ERS852491_01612"/>
<dbReference type="GO" id="GO:0005975">
    <property type="term" value="P:carbohydrate metabolic process"/>
    <property type="evidence" value="ECO:0007669"/>
    <property type="project" value="InterPro"/>
</dbReference>
<evidence type="ECO:0000259" key="3">
    <source>
        <dbReference type="Pfam" id="PF01055"/>
    </source>
</evidence>
<evidence type="ECO:0000313" key="8">
    <source>
        <dbReference type="Proteomes" id="UP000095544"/>
    </source>
</evidence>
<dbReference type="SUPFAM" id="SSF74650">
    <property type="entry name" value="Galactose mutarotase-like"/>
    <property type="match status" value="1"/>
</dbReference>
<dbReference type="Pfam" id="PF13802">
    <property type="entry name" value="Gal_mutarotas_2"/>
    <property type="match status" value="1"/>
</dbReference>